<dbReference type="AlphaFoldDB" id="A0A7W9E0Y4"/>
<comment type="caution">
    <text evidence="1">The sequence shown here is derived from an EMBL/GenBank/DDBJ whole genome shotgun (WGS) entry which is preliminary data.</text>
</comment>
<proteinExistence type="predicted"/>
<accession>A0A7W9E0Y4</accession>
<sequence length="64" mass="7542">MQSEFNQNSEELLQNQDDYIQTPFDGFVNVNDIVRRRRLLRTAEFNVAERWDITLDLPAAELAD</sequence>
<reference evidence="1 2" key="1">
    <citation type="submission" date="2020-08" db="EMBL/GenBank/DDBJ databases">
        <title>Genomic Encyclopedia of Type Strains, Phase IV (KMG-V): Genome sequencing to study the core and pangenomes of soil and plant-associated prokaryotes.</title>
        <authorList>
            <person name="Whitman W."/>
        </authorList>
    </citation>
    <scope>NUCLEOTIDE SEQUENCE [LARGE SCALE GENOMIC DNA]</scope>
    <source>
        <strain evidence="1 2">S3M1</strain>
    </source>
</reference>
<gene>
    <name evidence="1" type="ORF">HDE68_004473</name>
</gene>
<dbReference type="Proteomes" id="UP000537204">
    <property type="component" value="Unassembled WGS sequence"/>
</dbReference>
<dbReference type="RefSeq" id="WP_183884358.1">
    <property type="nucleotide sequence ID" value="NZ_JACHCE010000009.1"/>
</dbReference>
<name>A0A7W9E0Y4_9SPHI</name>
<organism evidence="1 2">
    <name type="scientific">Pedobacter cryoconitis</name>
    <dbReference type="NCBI Taxonomy" id="188932"/>
    <lineage>
        <taxon>Bacteria</taxon>
        <taxon>Pseudomonadati</taxon>
        <taxon>Bacteroidota</taxon>
        <taxon>Sphingobacteriia</taxon>
        <taxon>Sphingobacteriales</taxon>
        <taxon>Sphingobacteriaceae</taxon>
        <taxon>Pedobacter</taxon>
    </lineage>
</organism>
<protein>
    <submittedName>
        <fullName evidence="1">Uncharacterized protein</fullName>
    </submittedName>
</protein>
<evidence type="ECO:0000313" key="2">
    <source>
        <dbReference type="Proteomes" id="UP000537204"/>
    </source>
</evidence>
<evidence type="ECO:0000313" key="1">
    <source>
        <dbReference type="EMBL" id="MBB5638541.1"/>
    </source>
</evidence>
<dbReference type="EMBL" id="JACHCE010000009">
    <property type="protein sequence ID" value="MBB5638541.1"/>
    <property type="molecule type" value="Genomic_DNA"/>
</dbReference>